<dbReference type="SUPFAM" id="SSF53335">
    <property type="entry name" value="S-adenosyl-L-methionine-dependent methyltransferases"/>
    <property type="match status" value="1"/>
</dbReference>
<reference evidence="3 4" key="1">
    <citation type="journal article" date="2015" name="Nature">
        <title>rRNA introns, odd ribosomes, and small enigmatic genomes across a large radiation of phyla.</title>
        <authorList>
            <person name="Brown C.T."/>
            <person name="Hug L.A."/>
            <person name="Thomas B.C."/>
            <person name="Sharon I."/>
            <person name="Castelle C.J."/>
            <person name="Singh A."/>
            <person name="Wilkins M.J."/>
            <person name="Williams K.H."/>
            <person name="Banfield J.F."/>
        </authorList>
    </citation>
    <scope>NUCLEOTIDE SEQUENCE [LARGE SCALE GENOMIC DNA]</scope>
</reference>
<accession>A0A0G1XA42</accession>
<evidence type="ECO:0000313" key="4">
    <source>
        <dbReference type="Proteomes" id="UP000034185"/>
    </source>
</evidence>
<dbReference type="Proteomes" id="UP000034185">
    <property type="component" value="Unassembled WGS sequence"/>
</dbReference>
<keyword evidence="3" id="KW-0489">Methyltransferase</keyword>
<dbReference type="Pfam" id="PF08421">
    <property type="entry name" value="Methyltransf_13"/>
    <property type="match status" value="1"/>
</dbReference>
<feature type="domain" description="Methyltransferase putative zinc binding" evidence="1">
    <location>
        <begin position="9"/>
        <end position="71"/>
    </location>
</feature>
<evidence type="ECO:0000313" key="3">
    <source>
        <dbReference type="EMBL" id="KKW27856.1"/>
    </source>
</evidence>
<dbReference type="Pfam" id="PF08484">
    <property type="entry name" value="Methyltransf_14"/>
    <property type="match status" value="1"/>
</dbReference>
<organism evidence="3 4">
    <name type="scientific">Candidatus Kaiserbacteria bacterium GW2011_GWB1_52_6</name>
    <dbReference type="NCBI Taxonomy" id="1618674"/>
    <lineage>
        <taxon>Bacteria</taxon>
        <taxon>Candidatus Kaiseribacteriota</taxon>
    </lineage>
</organism>
<sequence>MSLTHYDHCRMCGSKKLTMFLDLGKQPPPNRNIPPRSWLKNPEPIYPLQVWFCHDCALVQLCDVPSKEEMFSEYQFLSTGVGNTPKHFQEYAQELKKKFLKKGDFVVEVGGNDGVLLVELKDDMRVLNIEPAKNIAPIARSRGVDTLNDFFTSDVAKKVTKKYGKAKVALGNNSIPHIADQESVMMGFKELLAEGGVGIIQAHYLGDMIETLGYGDIYHEHMAYYAILPLISFYKKLGLEIFDYQMFDFQGGSIRIYFGHKGAHKVSPRVAKLAAQEKKKGWNKLAIYKKFAKDVKRSRDKLVKTLSALKKKGKHVAAYGAAAKAVPILNYAGITEKMVDFCVDGLQSKQGLCMPMSHIPIISPEEAKKRTVDYYLLLAWTFRGHIVAKEKDFVARGGKFIMPIGEIEIF</sequence>
<dbReference type="Gene3D" id="3.40.50.150">
    <property type="entry name" value="Vaccinia Virus protein VP39"/>
    <property type="match status" value="1"/>
</dbReference>
<keyword evidence="3" id="KW-0808">Transferase</keyword>
<evidence type="ECO:0000259" key="2">
    <source>
        <dbReference type="Pfam" id="PF08484"/>
    </source>
</evidence>
<feature type="domain" description="C-methyltransferase" evidence="2">
    <location>
        <begin position="249"/>
        <end position="404"/>
    </location>
</feature>
<dbReference type="Gene3D" id="6.20.50.110">
    <property type="entry name" value="Methyltransferase, zinc-binding domain"/>
    <property type="match status" value="1"/>
</dbReference>
<dbReference type="PANTHER" id="PTHR43861">
    <property type="entry name" value="TRANS-ACONITATE 2-METHYLTRANSFERASE-RELATED"/>
    <property type="match status" value="1"/>
</dbReference>
<dbReference type="EMBL" id="LCRA01000006">
    <property type="protein sequence ID" value="KKW27856.1"/>
    <property type="molecule type" value="Genomic_DNA"/>
</dbReference>
<evidence type="ECO:0000259" key="1">
    <source>
        <dbReference type="Pfam" id="PF08421"/>
    </source>
</evidence>
<dbReference type="InterPro" id="IPR029063">
    <property type="entry name" value="SAM-dependent_MTases_sf"/>
</dbReference>
<name>A0A0G1XA42_9BACT</name>
<dbReference type="Pfam" id="PF13489">
    <property type="entry name" value="Methyltransf_23"/>
    <property type="match status" value="1"/>
</dbReference>
<dbReference type="InterPro" id="IPR038576">
    <property type="entry name" value="Methyltransf_Zn-bd_dom_put_sf"/>
</dbReference>
<dbReference type="GO" id="GO:0008168">
    <property type="term" value="F:methyltransferase activity"/>
    <property type="evidence" value="ECO:0007669"/>
    <property type="project" value="UniProtKB-KW"/>
</dbReference>
<dbReference type="InterPro" id="IPR013630">
    <property type="entry name" value="Methyltransf_Zn-bd_dom_put"/>
</dbReference>
<dbReference type="GO" id="GO:0032259">
    <property type="term" value="P:methylation"/>
    <property type="evidence" value="ECO:0007669"/>
    <property type="project" value="UniProtKB-KW"/>
</dbReference>
<dbReference type="InterPro" id="IPR013691">
    <property type="entry name" value="MeTrfase_14"/>
</dbReference>
<protein>
    <submittedName>
        <fullName evidence="3">SAM-dependent methyltransferase</fullName>
    </submittedName>
</protein>
<comment type="caution">
    <text evidence="3">The sequence shown here is derived from an EMBL/GenBank/DDBJ whole genome shotgun (WGS) entry which is preliminary data.</text>
</comment>
<dbReference type="PANTHER" id="PTHR43861:SF5">
    <property type="entry name" value="BLL5978 PROTEIN"/>
    <property type="match status" value="1"/>
</dbReference>
<dbReference type="Gene3D" id="3.40.50.720">
    <property type="entry name" value="NAD(P)-binding Rossmann-like Domain"/>
    <property type="match status" value="1"/>
</dbReference>
<dbReference type="Gene3D" id="6.10.250.3100">
    <property type="match status" value="1"/>
</dbReference>
<dbReference type="AlphaFoldDB" id="A0A0G1XA42"/>
<proteinExistence type="predicted"/>
<gene>
    <name evidence="3" type="ORF">UY70_C0006G0005</name>
</gene>